<keyword evidence="1" id="KW-0805">Transcription regulation</keyword>
<dbReference type="SUPFAM" id="SSF53822">
    <property type="entry name" value="Periplasmic binding protein-like I"/>
    <property type="match status" value="1"/>
</dbReference>
<reference evidence="5 6" key="1">
    <citation type="submission" date="2018-11" db="EMBL/GenBank/DDBJ databases">
        <title>Sequencing the genomes of 1000 actinobacteria strains.</title>
        <authorList>
            <person name="Klenk H.-P."/>
        </authorList>
    </citation>
    <scope>NUCLEOTIDE SEQUENCE [LARGE SCALE GENOMIC DNA]</scope>
    <source>
        <strain evidence="5 6">DSM 44781</strain>
    </source>
</reference>
<dbReference type="Proteomes" id="UP000266906">
    <property type="component" value="Unassembled WGS sequence"/>
</dbReference>
<feature type="domain" description="HTH lacI-type" evidence="4">
    <location>
        <begin position="14"/>
        <end position="68"/>
    </location>
</feature>
<dbReference type="GO" id="GO:0003700">
    <property type="term" value="F:DNA-binding transcription factor activity"/>
    <property type="evidence" value="ECO:0007669"/>
    <property type="project" value="TreeGrafter"/>
</dbReference>
<dbReference type="EMBL" id="RKQG01000002">
    <property type="protein sequence ID" value="RPE28535.1"/>
    <property type="molecule type" value="Genomic_DNA"/>
</dbReference>
<evidence type="ECO:0000313" key="6">
    <source>
        <dbReference type="Proteomes" id="UP000266906"/>
    </source>
</evidence>
<dbReference type="Gene3D" id="1.10.260.40">
    <property type="entry name" value="lambda repressor-like DNA-binding domains"/>
    <property type="match status" value="1"/>
</dbReference>
<proteinExistence type="predicted"/>
<keyword evidence="2" id="KW-0238">DNA-binding</keyword>
<dbReference type="SUPFAM" id="SSF47413">
    <property type="entry name" value="lambda repressor-like DNA-binding domains"/>
    <property type="match status" value="1"/>
</dbReference>
<dbReference type="RefSeq" id="WP_123820358.1">
    <property type="nucleotide sequence ID" value="NZ_RKQG01000002.1"/>
</dbReference>
<dbReference type="CDD" id="cd01392">
    <property type="entry name" value="HTH_LacI"/>
    <property type="match status" value="1"/>
</dbReference>
<dbReference type="Pfam" id="PF00356">
    <property type="entry name" value="LacI"/>
    <property type="match status" value="1"/>
</dbReference>
<dbReference type="SMART" id="SM00354">
    <property type="entry name" value="HTH_LACI"/>
    <property type="match status" value="1"/>
</dbReference>
<organism evidence="5 6">
    <name type="scientific">Kitasatospora cineracea</name>
    <dbReference type="NCBI Taxonomy" id="88074"/>
    <lineage>
        <taxon>Bacteria</taxon>
        <taxon>Bacillati</taxon>
        <taxon>Actinomycetota</taxon>
        <taxon>Actinomycetes</taxon>
        <taxon>Kitasatosporales</taxon>
        <taxon>Streptomycetaceae</taxon>
        <taxon>Kitasatospora</taxon>
    </lineage>
</organism>
<dbReference type="AlphaFoldDB" id="A0A3N4RC46"/>
<sequence>MPAPADAVGSPPPPTLADVALRAGVSTATASRVLTGSARVSEETNRRVQEAIAQLGYVRRRAPRAHRSGGGSIAAIVTESSQRFFSDPFFARLLHGASRALAPAGYQLAFVAVQDRSEYVAAARFVQRGVDGVLLVSSHGSDPLMPVLDTARVPTVLCGRPLAEHGAPYVDTDNYGGAQAAVHHLLAAGRQRIGTIAGPRDMAASQDRLRGFTEALAATGLEPVVDLGDFSLESGERAMTRLLRRRPDLDAVFAASDLMAAGALRSLRRAGRRVPDDVAVIGFDDDPVAQYTHPPLSTIRQPVEEQGSTMARHILALIENRTPPGPRTLLPTTLVCRESA</sequence>
<dbReference type="InterPro" id="IPR028082">
    <property type="entry name" value="Peripla_BP_I"/>
</dbReference>
<name>A0A3N4RC46_9ACTN</name>
<accession>A0A3N4RC46</accession>
<evidence type="ECO:0000256" key="3">
    <source>
        <dbReference type="ARBA" id="ARBA00023163"/>
    </source>
</evidence>
<keyword evidence="3" id="KW-0804">Transcription</keyword>
<gene>
    <name evidence="5" type="ORF">EDD38_5672</name>
</gene>
<evidence type="ECO:0000256" key="2">
    <source>
        <dbReference type="ARBA" id="ARBA00023125"/>
    </source>
</evidence>
<keyword evidence="6" id="KW-1185">Reference proteome</keyword>
<evidence type="ECO:0000313" key="5">
    <source>
        <dbReference type="EMBL" id="RPE28535.1"/>
    </source>
</evidence>
<dbReference type="GO" id="GO:0000976">
    <property type="term" value="F:transcription cis-regulatory region binding"/>
    <property type="evidence" value="ECO:0007669"/>
    <property type="project" value="TreeGrafter"/>
</dbReference>
<dbReference type="PANTHER" id="PTHR30146:SF109">
    <property type="entry name" value="HTH-TYPE TRANSCRIPTIONAL REGULATOR GALS"/>
    <property type="match status" value="1"/>
</dbReference>
<evidence type="ECO:0000259" key="4">
    <source>
        <dbReference type="PROSITE" id="PS50932"/>
    </source>
</evidence>
<dbReference type="InterPro" id="IPR000843">
    <property type="entry name" value="HTH_LacI"/>
</dbReference>
<evidence type="ECO:0000256" key="1">
    <source>
        <dbReference type="ARBA" id="ARBA00023015"/>
    </source>
</evidence>
<dbReference type="InterPro" id="IPR046335">
    <property type="entry name" value="LacI/GalR-like_sensor"/>
</dbReference>
<dbReference type="PROSITE" id="PS50932">
    <property type="entry name" value="HTH_LACI_2"/>
    <property type="match status" value="1"/>
</dbReference>
<dbReference type="CDD" id="cd06267">
    <property type="entry name" value="PBP1_LacI_sugar_binding-like"/>
    <property type="match status" value="1"/>
</dbReference>
<dbReference type="InterPro" id="IPR010982">
    <property type="entry name" value="Lambda_DNA-bd_dom_sf"/>
</dbReference>
<dbReference type="PANTHER" id="PTHR30146">
    <property type="entry name" value="LACI-RELATED TRANSCRIPTIONAL REPRESSOR"/>
    <property type="match status" value="1"/>
</dbReference>
<dbReference type="Gene3D" id="3.40.50.2300">
    <property type="match status" value="2"/>
</dbReference>
<protein>
    <submittedName>
        <fullName evidence="5">LacI family transcriptional regulator</fullName>
    </submittedName>
</protein>
<comment type="caution">
    <text evidence="5">The sequence shown here is derived from an EMBL/GenBank/DDBJ whole genome shotgun (WGS) entry which is preliminary data.</text>
</comment>
<dbReference type="PROSITE" id="PS00356">
    <property type="entry name" value="HTH_LACI_1"/>
    <property type="match status" value="1"/>
</dbReference>
<dbReference type="Pfam" id="PF13377">
    <property type="entry name" value="Peripla_BP_3"/>
    <property type="match status" value="1"/>
</dbReference>